<dbReference type="InterPro" id="IPR011032">
    <property type="entry name" value="GroES-like_sf"/>
</dbReference>
<dbReference type="InterPro" id="IPR013154">
    <property type="entry name" value="ADH-like_N"/>
</dbReference>
<keyword evidence="4" id="KW-0560">Oxidoreductase</keyword>
<dbReference type="GO" id="GO:0016491">
    <property type="term" value="F:oxidoreductase activity"/>
    <property type="evidence" value="ECO:0007669"/>
    <property type="project" value="UniProtKB-KW"/>
</dbReference>
<dbReference type="EMBL" id="AYRZ02000004">
    <property type="protein sequence ID" value="PHT84268.1"/>
    <property type="molecule type" value="Genomic_DNA"/>
</dbReference>
<dbReference type="Proteomes" id="UP000222542">
    <property type="component" value="Unassembled WGS sequence"/>
</dbReference>
<dbReference type="GO" id="GO:0008270">
    <property type="term" value="F:zinc ion binding"/>
    <property type="evidence" value="ECO:0007669"/>
    <property type="project" value="InterPro"/>
</dbReference>
<dbReference type="OMA" id="IPEDPNC"/>
<reference evidence="7 8" key="2">
    <citation type="journal article" date="2017" name="Genome Biol.">
        <title>New reference genome sequences of hot pepper reveal the massive evolution of plant disease-resistance genes by retroduplication.</title>
        <authorList>
            <person name="Kim S."/>
            <person name="Park J."/>
            <person name="Yeom S.I."/>
            <person name="Kim Y.M."/>
            <person name="Seo E."/>
            <person name="Kim K.T."/>
            <person name="Kim M.S."/>
            <person name="Lee J.M."/>
            <person name="Cheong K."/>
            <person name="Shin H.S."/>
            <person name="Kim S.B."/>
            <person name="Han K."/>
            <person name="Lee J."/>
            <person name="Park M."/>
            <person name="Lee H.A."/>
            <person name="Lee H.Y."/>
            <person name="Lee Y."/>
            <person name="Oh S."/>
            <person name="Lee J.H."/>
            <person name="Choi E."/>
            <person name="Choi E."/>
            <person name="Lee S.E."/>
            <person name="Jeon J."/>
            <person name="Kim H."/>
            <person name="Choi G."/>
            <person name="Song H."/>
            <person name="Lee J."/>
            <person name="Lee S.C."/>
            <person name="Kwon J.K."/>
            <person name="Lee H.Y."/>
            <person name="Koo N."/>
            <person name="Hong Y."/>
            <person name="Kim R.W."/>
            <person name="Kang W.H."/>
            <person name="Huh J.H."/>
            <person name="Kang B.C."/>
            <person name="Yang T.J."/>
            <person name="Lee Y.H."/>
            <person name="Bennetzen J.L."/>
            <person name="Choi D."/>
        </authorList>
    </citation>
    <scope>NUCLEOTIDE SEQUENCE [LARGE SCALE GENOMIC DNA]</scope>
    <source>
        <strain evidence="8">cv. CM334</strain>
    </source>
</reference>
<comment type="cofactor">
    <cofactor evidence="1">
        <name>Zn(2+)</name>
        <dbReference type="ChEBI" id="CHEBI:29105"/>
    </cofactor>
</comment>
<evidence type="ECO:0000256" key="1">
    <source>
        <dbReference type="ARBA" id="ARBA00001947"/>
    </source>
</evidence>
<keyword evidence="3" id="KW-0862">Zinc</keyword>
<evidence type="ECO:0000313" key="8">
    <source>
        <dbReference type="Proteomes" id="UP000222542"/>
    </source>
</evidence>
<gene>
    <name evidence="7" type="ORF">T459_12711</name>
</gene>
<evidence type="ECO:0000313" key="7">
    <source>
        <dbReference type="EMBL" id="PHT84268.1"/>
    </source>
</evidence>
<dbReference type="Gene3D" id="3.40.50.720">
    <property type="entry name" value="NAD(P)-binding Rossmann-like Domain"/>
    <property type="match status" value="1"/>
</dbReference>
<reference evidence="7 8" key="1">
    <citation type="journal article" date="2014" name="Nat. Genet.">
        <title>Genome sequence of the hot pepper provides insights into the evolution of pungency in Capsicum species.</title>
        <authorList>
            <person name="Kim S."/>
            <person name="Park M."/>
            <person name="Yeom S.I."/>
            <person name="Kim Y.M."/>
            <person name="Lee J.M."/>
            <person name="Lee H.A."/>
            <person name="Seo E."/>
            <person name="Choi J."/>
            <person name="Cheong K."/>
            <person name="Kim K.T."/>
            <person name="Jung K."/>
            <person name="Lee G.W."/>
            <person name="Oh S.K."/>
            <person name="Bae C."/>
            <person name="Kim S.B."/>
            <person name="Lee H.Y."/>
            <person name="Kim S.Y."/>
            <person name="Kim M.S."/>
            <person name="Kang B.C."/>
            <person name="Jo Y.D."/>
            <person name="Yang H.B."/>
            <person name="Jeong H.J."/>
            <person name="Kang W.H."/>
            <person name="Kwon J.K."/>
            <person name="Shin C."/>
            <person name="Lim J.Y."/>
            <person name="Park J.H."/>
            <person name="Huh J.H."/>
            <person name="Kim J.S."/>
            <person name="Kim B.D."/>
            <person name="Cohen O."/>
            <person name="Paran I."/>
            <person name="Suh M.C."/>
            <person name="Lee S.B."/>
            <person name="Kim Y.K."/>
            <person name="Shin Y."/>
            <person name="Noh S.J."/>
            <person name="Park J."/>
            <person name="Seo Y.S."/>
            <person name="Kwon S.Y."/>
            <person name="Kim H.A."/>
            <person name="Park J.M."/>
            <person name="Kim H.J."/>
            <person name="Choi S.B."/>
            <person name="Bosland P.W."/>
            <person name="Reeves G."/>
            <person name="Jo S.H."/>
            <person name="Lee B.W."/>
            <person name="Cho H.T."/>
            <person name="Choi H.S."/>
            <person name="Lee M.S."/>
            <person name="Yu Y."/>
            <person name="Do Choi Y."/>
            <person name="Park B.S."/>
            <person name="van Deynze A."/>
            <person name="Ashrafi H."/>
            <person name="Hill T."/>
            <person name="Kim W.T."/>
            <person name="Pai H.S."/>
            <person name="Ahn H.K."/>
            <person name="Yeam I."/>
            <person name="Giovannoni J.J."/>
            <person name="Rose J.K."/>
            <person name="Sorensen I."/>
            <person name="Lee S.J."/>
            <person name="Kim R.W."/>
            <person name="Choi I.Y."/>
            <person name="Choi B.S."/>
            <person name="Lim J.S."/>
            <person name="Lee Y.H."/>
            <person name="Choi D."/>
        </authorList>
    </citation>
    <scope>NUCLEOTIDE SEQUENCE [LARGE SCALE GENOMIC DNA]</scope>
    <source>
        <strain evidence="8">cv. CM334</strain>
    </source>
</reference>
<dbReference type="InterPro" id="IPR002328">
    <property type="entry name" value="ADH_Zn_CS"/>
</dbReference>
<name>A0A2G2ZQL3_CAPAN</name>
<dbReference type="Gene3D" id="3.90.180.10">
    <property type="entry name" value="Medium-chain alcohol dehydrogenases, catalytic domain"/>
    <property type="match status" value="1"/>
</dbReference>
<dbReference type="PANTHER" id="PTHR43880:SF10">
    <property type="entry name" value="ALCOHOL DEHYDROGENASE-LIKE 2"/>
    <property type="match status" value="1"/>
</dbReference>
<organism evidence="7 8">
    <name type="scientific">Capsicum annuum</name>
    <name type="common">Capsicum pepper</name>
    <dbReference type="NCBI Taxonomy" id="4072"/>
    <lineage>
        <taxon>Eukaryota</taxon>
        <taxon>Viridiplantae</taxon>
        <taxon>Streptophyta</taxon>
        <taxon>Embryophyta</taxon>
        <taxon>Tracheophyta</taxon>
        <taxon>Spermatophyta</taxon>
        <taxon>Magnoliopsida</taxon>
        <taxon>eudicotyledons</taxon>
        <taxon>Gunneridae</taxon>
        <taxon>Pentapetalae</taxon>
        <taxon>asterids</taxon>
        <taxon>lamiids</taxon>
        <taxon>Solanales</taxon>
        <taxon>Solanaceae</taxon>
        <taxon>Solanoideae</taxon>
        <taxon>Capsiceae</taxon>
        <taxon>Capsicum</taxon>
    </lineage>
</organism>
<proteinExistence type="predicted"/>
<sequence>MGSKAFVVARAEIGEEHEGVEPTSTKILITRLKKNSMNDLKSIYTSGESSMTIDEIVSGYIKAAVCRKAGEPLIIEEIEVAPPSSWEVRIKIICTSLCQSDISLWKLSAGPLSAFPRILGHEAAGVVESVGENVEEVKEGDIVIPVFKRNCGECKDCKYQKGNACSKFSVEYPCGMPRDGSSRFKDKNGETLHHTLRVSSFSEYTVVDVTHIVKMSPNFPIDKASLLSCGVSTGLGAAWKVAEIEGGSTVAIFGLGAVAEGARLRGASKIIGVDLNPQKFEF</sequence>
<dbReference type="STRING" id="4072.A0A2G2ZQL3"/>
<evidence type="ECO:0000256" key="3">
    <source>
        <dbReference type="ARBA" id="ARBA00022833"/>
    </source>
</evidence>
<accession>A0A2G2ZQL3</accession>
<evidence type="ECO:0000256" key="5">
    <source>
        <dbReference type="ARBA" id="ARBA00023027"/>
    </source>
</evidence>
<dbReference type="PROSITE" id="PS00059">
    <property type="entry name" value="ADH_ZINC"/>
    <property type="match status" value="1"/>
</dbReference>
<dbReference type="Pfam" id="PF08240">
    <property type="entry name" value="ADH_N"/>
    <property type="match status" value="1"/>
</dbReference>
<feature type="domain" description="Alcohol dehydrogenase-like N-terminal" evidence="6">
    <location>
        <begin position="87"/>
        <end position="215"/>
    </location>
</feature>
<evidence type="ECO:0000256" key="2">
    <source>
        <dbReference type="ARBA" id="ARBA00022723"/>
    </source>
</evidence>
<protein>
    <submittedName>
        <fullName evidence="7">Alcohol dehydrogenase-like 4</fullName>
    </submittedName>
</protein>
<dbReference type="AlphaFoldDB" id="A0A2G2ZQL3"/>
<dbReference type="PANTHER" id="PTHR43880">
    <property type="entry name" value="ALCOHOL DEHYDROGENASE"/>
    <property type="match status" value="1"/>
</dbReference>
<dbReference type="Gramene" id="PHT84268">
    <property type="protein sequence ID" value="PHT84268"/>
    <property type="gene ID" value="T459_12711"/>
</dbReference>
<evidence type="ECO:0000256" key="4">
    <source>
        <dbReference type="ARBA" id="ARBA00023002"/>
    </source>
</evidence>
<keyword evidence="8" id="KW-1185">Reference proteome</keyword>
<comment type="caution">
    <text evidence="7">The sequence shown here is derived from an EMBL/GenBank/DDBJ whole genome shotgun (WGS) entry which is preliminary data.</text>
</comment>
<evidence type="ECO:0000259" key="6">
    <source>
        <dbReference type="Pfam" id="PF08240"/>
    </source>
</evidence>
<dbReference type="InterPro" id="IPR036291">
    <property type="entry name" value="NAD(P)-bd_dom_sf"/>
</dbReference>
<dbReference type="FunFam" id="3.90.180.10:FF:000067">
    <property type="entry name" value="alcohol dehydrogenase 1-like isoform X1"/>
    <property type="match status" value="1"/>
</dbReference>
<feature type="non-terminal residue" evidence="7">
    <location>
        <position position="282"/>
    </location>
</feature>
<keyword evidence="5" id="KW-0520">NAD</keyword>
<keyword evidence="2" id="KW-0479">Metal-binding</keyword>
<dbReference type="SUPFAM" id="SSF51735">
    <property type="entry name" value="NAD(P)-binding Rossmann-fold domains"/>
    <property type="match status" value="1"/>
</dbReference>
<dbReference type="SUPFAM" id="SSF50129">
    <property type="entry name" value="GroES-like"/>
    <property type="match status" value="1"/>
</dbReference>